<accession>A0ABV3G4Y1</accession>
<dbReference type="Proteomes" id="UP001551695">
    <property type="component" value="Unassembled WGS sequence"/>
</dbReference>
<sequence length="98" mass="10479">MANRNSKTSRTTGQATHAARCVGQGQWIVSFLPGRTLSSDQAHAALAVADELDTLRSISTSLGLTVLELVGLAMMDCSEQRAFAHPTAVQVPWVGQER</sequence>
<name>A0ABV3G4Y1_9NOCA</name>
<organism evidence="1 2">
    <name type="scientific">Nocardia aurea</name>
    <dbReference type="NCBI Taxonomy" id="2144174"/>
    <lineage>
        <taxon>Bacteria</taxon>
        <taxon>Bacillati</taxon>
        <taxon>Actinomycetota</taxon>
        <taxon>Actinomycetes</taxon>
        <taxon>Mycobacteriales</taxon>
        <taxon>Nocardiaceae</taxon>
        <taxon>Nocardia</taxon>
    </lineage>
</organism>
<evidence type="ECO:0008006" key="3">
    <source>
        <dbReference type="Google" id="ProtNLM"/>
    </source>
</evidence>
<proteinExistence type="predicted"/>
<dbReference type="RefSeq" id="WP_357789924.1">
    <property type="nucleotide sequence ID" value="NZ_JBFAKC010000025.1"/>
</dbReference>
<keyword evidence="2" id="KW-1185">Reference proteome</keyword>
<gene>
    <name evidence="1" type="ORF">AB0I48_34725</name>
</gene>
<comment type="caution">
    <text evidence="1">The sequence shown here is derived from an EMBL/GenBank/DDBJ whole genome shotgun (WGS) entry which is preliminary data.</text>
</comment>
<evidence type="ECO:0000313" key="2">
    <source>
        <dbReference type="Proteomes" id="UP001551695"/>
    </source>
</evidence>
<dbReference type="EMBL" id="JBFAKC010000025">
    <property type="protein sequence ID" value="MEV0712720.1"/>
    <property type="molecule type" value="Genomic_DNA"/>
</dbReference>
<evidence type="ECO:0000313" key="1">
    <source>
        <dbReference type="EMBL" id="MEV0712720.1"/>
    </source>
</evidence>
<reference evidence="1 2" key="1">
    <citation type="submission" date="2024-06" db="EMBL/GenBank/DDBJ databases">
        <title>The Natural Products Discovery Center: Release of the First 8490 Sequenced Strains for Exploring Actinobacteria Biosynthetic Diversity.</title>
        <authorList>
            <person name="Kalkreuter E."/>
            <person name="Kautsar S.A."/>
            <person name="Yang D."/>
            <person name="Bader C.D."/>
            <person name="Teijaro C.N."/>
            <person name="Fluegel L."/>
            <person name="Davis C.M."/>
            <person name="Simpson J.R."/>
            <person name="Lauterbach L."/>
            <person name="Steele A.D."/>
            <person name="Gui C."/>
            <person name="Meng S."/>
            <person name="Li G."/>
            <person name="Viehrig K."/>
            <person name="Ye F."/>
            <person name="Su P."/>
            <person name="Kiefer A.F."/>
            <person name="Nichols A."/>
            <person name="Cepeda A.J."/>
            <person name="Yan W."/>
            <person name="Fan B."/>
            <person name="Jiang Y."/>
            <person name="Adhikari A."/>
            <person name="Zheng C.-J."/>
            <person name="Schuster L."/>
            <person name="Cowan T.M."/>
            <person name="Smanski M.J."/>
            <person name="Chevrette M.G."/>
            <person name="De Carvalho L.P.S."/>
            <person name="Shen B."/>
        </authorList>
    </citation>
    <scope>NUCLEOTIDE SEQUENCE [LARGE SCALE GENOMIC DNA]</scope>
    <source>
        <strain evidence="1 2">NPDC050403</strain>
    </source>
</reference>
<protein>
    <recommendedName>
        <fullName evidence="3">ANTAR domain-containing protein</fullName>
    </recommendedName>
</protein>